<keyword evidence="2" id="KW-1185">Reference proteome</keyword>
<evidence type="ECO:0000313" key="1">
    <source>
        <dbReference type="EMBL" id="KNE88515.1"/>
    </source>
</evidence>
<reference evidence="2" key="1">
    <citation type="submission" date="2014-03" db="EMBL/GenBank/DDBJ databases">
        <title>The Genome Sequence of Puccinia striiformis f. sp. tritici PST-78.</title>
        <authorList>
            <consortium name="The Broad Institute Genome Sequencing Platform"/>
            <person name="Cuomo C."/>
            <person name="Hulbert S."/>
            <person name="Chen X."/>
            <person name="Walker B."/>
            <person name="Young S.K."/>
            <person name="Zeng Q."/>
            <person name="Gargeya S."/>
            <person name="Fitzgerald M."/>
            <person name="Haas B."/>
            <person name="Abouelleil A."/>
            <person name="Alvarado L."/>
            <person name="Arachchi H.M."/>
            <person name="Berlin A.M."/>
            <person name="Chapman S.B."/>
            <person name="Goldberg J."/>
            <person name="Griggs A."/>
            <person name="Gujja S."/>
            <person name="Hansen M."/>
            <person name="Howarth C."/>
            <person name="Imamovic A."/>
            <person name="Larimer J."/>
            <person name="McCowan C."/>
            <person name="Montmayeur A."/>
            <person name="Murphy C."/>
            <person name="Neiman D."/>
            <person name="Pearson M."/>
            <person name="Priest M."/>
            <person name="Roberts A."/>
            <person name="Saif S."/>
            <person name="Shea T."/>
            <person name="Sisk P."/>
            <person name="Sykes S."/>
            <person name="Wortman J."/>
            <person name="Nusbaum C."/>
            <person name="Birren B."/>
        </authorList>
    </citation>
    <scope>NUCLEOTIDE SEQUENCE [LARGE SCALE GENOMIC DNA]</scope>
    <source>
        <strain evidence="2">race PST-78</strain>
    </source>
</reference>
<feature type="non-terminal residue" evidence="1">
    <location>
        <position position="1"/>
    </location>
</feature>
<proteinExistence type="predicted"/>
<comment type="caution">
    <text evidence="1">The sequence shown here is derived from an EMBL/GenBank/DDBJ whole genome shotgun (WGS) entry which is preliminary data.</text>
</comment>
<sequence length="53" mass="5870">EIKQKKVDGLGKLLVNLESAQSGIVGSRLSCLRGKLCNRGTNFLSSRSSMRFW</sequence>
<protein>
    <submittedName>
        <fullName evidence="1">Uncharacterized protein</fullName>
    </submittedName>
</protein>
<organism evidence="1 2">
    <name type="scientific">Puccinia striiformis f. sp. tritici PST-78</name>
    <dbReference type="NCBI Taxonomy" id="1165861"/>
    <lineage>
        <taxon>Eukaryota</taxon>
        <taxon>Fungi</taxon>
        <taxon>Dikarya</taxon>
        <taxon>Basidiomycota</taxon>
        <taxon>Pucciniomycotina</taxon>
        <taxon>Pucciniomycetes</taxon>
        <taxon>Pucciniales</taxon>
        <taxon>Pucciniaceae</taxon>
        <taxon>Puccinia</taxon>
    </lineage>
</organism>
<dbReference type="Proteomes" id="UP000054564">
    <property type="component" value="Unassembled WGS sequence"/>
</dbReference>
<name>A0A0L0UNI1_9BASI</name>
<dbReference type="AlphaFoldDB" id="A0A0L0UNI1"/>
<accession>A0A0L0UNI1</accession>
<gene>
    <name evidence="1" type="ORF">PSTG_18081</name>
</gene>
<evidence type="ECO:0000313" key="2">
    <source>
        <dbReference type="Proteomes" id="UP000054564"/>
    </source>
</evidence>
<dbReference type="EMBL" id="AJIL01001647">
    <property type="protein sequence ID" value="KNE88515.1"/>
    <property type="molecule type" value="Genomic_DNA"/>
</dbReference>